<dbReference type="HOGENOM" id="CLU_2868435_0_0_1"/>
<evidence type="ECO:0000313" key="2">
    <source>
        <dbReference type="Proteomes" id="UP000001055"/>
    </source>
</evidence>
<dbReference type="KEGG" id="pno:SNOG_15925"/>
<dbReference type="AlphaFoldDB" id="Q0TXA7"/>
<name>Q0TXA7_PHANO</name>
<dbReference type="RefSeq" id="XP_001806059.1">
    <property type="nucleotide sequence ID" value="XM_001806007.1"/>
</dbReference>
<dbReference type="Proteomes" id="UP000001055">
    <property type="component" value="Unassembled WGS sequence"/>
</dbReference>
<dbReference type="InParanoid" id="Q0TXA7"/>
<accession>Q0TXA7</accession>
<proteinExistence type="predicted"/>
<gene>
    <name evidence="1" type="ORF">SNOG_15925</name>
</gene>
<protein>
    <submittedName>
        <fullName evidence="1">Uncharacterized protein</fullName>
    </submittedName>
</protein>
<dbReference type="GeneID" id="5982989"/>
<organism evidence="1 2">
    <name type="scientific">Phaeosphaeria nodorum (strain SN15 / ATCC MYA-4574 / FGSC 10173)</name>
    <name type="common">Glume blotch fungus</name>
    <name type="synonym">Parastagonospora nodorum</name>
    <dbReference type="NCBI Taxonomy" id="321614"/>
    <lineage>
        <taxon>Eukaryota</taxon>
        <taxon>Fungi</taxon>
        <taxon>Dikarya</taxon>
        <taxon>Ascomycota</taxon>
        <taxon>Pezizomycotina</taxon>
        <taxon>Dothideomycetes</taxon>
        <taxon>Pleosporomycetidae</taxon>
        <taxon>Pleosporales</taxon>
        <taxon>Pleosporineae</taxon>
        <taxon>Phaeosphaeriaceae</taxon>
        <taxon>Parastagonospora</taxon>
    </lineage>
</organism>
<evidence type="ECO:0000313" key="1">
    <source>
        <dbReference type="EMBL" id="EAT76763.1"/>
    </source>
</evidence>
<sequence>MRQPLAFTNKRMRIAYTNAGNDVWIAYFRVHTGQDTRDNPEYTERGNIDFKTFVEELNINGVKD</sequence>
<dbReference type="EMBL" id="CH445365">
    <property type="protein sequence ID" value="EAT76763.1"/>
    <property type="molecule type" value="Genomic_DNA"/>
</dbReference>
<reference evidence="2" key="1">
    <citation type="journal article" date="2007" name="Plant Cell">
        <title>Dothideomycete-plant interactions illuminated by genome sequencing and EST analysis of the wheat pathogen Stagonospora nodorum.</title>
        <authorList>
            <person name="Hane J.K."/>
            <person name="Lowe R.G."/>
            <person name="Solomon P.S."/>
            <person name="Tan K.C."/>
            <person name="Schoch C.L."/>
            <person name="Spatafora J.W."/>
            <person name="Crous P.W."/>
            <person name="Kodira C."/>
            <person name="Birren B.W."/>
            <person name="Galagan J.E."/>
            <person name="Torriani S.F."/>
            <person name="McDonald B.A."/>
            <person name="Oliver R.P."/>
        </authorList>
    </citation>
    <scope>NUCLEOTIDE SEQUENCE [LARGE SCALE GENOMIC DNA]</scope>
    <source>
        <strain evidence="2">SN15 / ATCC MYA-4574 / FGSC 10173</strain>
    </source>
</reference>